<evidence type="ECO:0000313" key="4">
    <source>
        <dbReference type="Proteomes" id="UP000003786"/>
    </source>
</evidence>
<dbReference type="OMA" id="AYNTCND"/>
<reference evidence="3 4" key="1">
    <citation type="journal article" date="2012" name="MBio">
        <title>Comparative genome analysis of three eukaryotic parasites with differing abilities to transform leukocytes reveals key mediators of Theileria-induced leukocyte transformation.</title>
        <authorList>
            <person name="Hayashida K."/>
            <person name="Hara Y."/>
            <person name="Abe T."/>
            <person name="Yamasaki C."/>
            <person name="Toyoda A."/>
            <person name="Kosuge T."/>
            <person name="Suzuki Y."/>
            <person name="Sato Y."/>
            <person name="Kawashima S."/>
            <person name="Katayama T."/>
            <person name="Wakaguri H."/>
            <person name="Inoue N."/>
            <person name="Homma K."/>
            <person name="Tada-Umezaki M."/>
            <person name="Yagi Y."/>
            <person name="Fujii Y."/>
            <person name="Habara T."/>
            <person name="Kanehisa M."/>
            <person name="Watanabe H."/>
            <person name="Ito K."/>
            <person name="Gojobori T."/>
            <person name="Sugawara H."/>
            <person name="Imanishi T."/>
            <person name="Weir W."/>
            <person name="Gardner M."/>
            <person name="Pain A."/>
            <person name="Shiels B."/>
            <person name="Hattori M."/>
            <person name="Nene V."/>
            <person name="Sugimoto C."/>
        </authorList>
    </citation>
    <scope>NUCLEOTIDE SEQUENCE [LARGE SCALE GENOMIC DNA]</scope>
    <source>
        <strain evidence="3 4">Shintoku</strain>
    </source>
</reference>
<dbReference type="InterPro" id="IPR016024">
    <property type="entry name" value="ARM-type_fold"/>
</dbReference>
<dbReference type="RefSeq" id="XP_009689145.1">
    <property type="nucleotide sequence ID" value="XM_009690850.1"/>
</dbReference>
<dbReference type="PANTHER" id="PTHR14387">
    <property type="entry name" value="THADA/DEATH RECEPTOR INTERACTING PROTEIN"/>
    <property type="match status" value="1"/>
</dbReference>
<dbReference type="GO" id="GO:0030488">
    <property type="term" value="P:tRNA methylation"/>
    <property type="evidence" value="ECO:0007669"/>
    <property type="project" value="TreeGrafter"/>
</dbReference>
<dbReference type="Gene3D" id="1.25.10.10">
    <property type="entry name" value="Leucine-rich Repeat Variant"/>
    <property type="match status" value="1"/>
</dbReference>
<dbReference type="eggNOG" id="ENOG502RSZ8">
    <property type="taxonomic scope" value="Eukaryota"/>
</dbReference>
<organism evidence="3 4">
    <name type="scientific">Theileria orientalis strain Shintoku</name>
    <dbReference type="NCBI Taxonomy" id="869250"/>
    <lineage>
        <taxon>Eukaryota</taxon>
        <taxon>Sar</taxon>
        <taxon>Alveolata</taxon>
        <taxon>Apicomplexa</taxon>
        <taxon>Aconoidasida</taxon>
        <taxon>Piroplasmida</taxon>
        <taxon>Theileriidae</taxon>
        <taxon>Theileria</taxon>
    </lineage>
</organism>
<keyword evidence="2" id="KW-1133">Transmembrane helix</keyword>
<dbReference type="Proteomes" id="UP000003786">
    <property type="component" value="Chromosome 1"/>
</dbReference>
<feature type="region of interest" description="Disordered" evidence="1">
    <location>
        <begin position="2042"/>
        <end position="2086"/>
    </location>
</feature>
<dbReference type="STRING" id="869250.J4DNF0"/>
<accession>J4DNF0</accession>
<dbReference type="InterPro" id="IPR011989">
    <property type="entry name" value="ARM-like"/>
</dbReference>
<dbReference type="GO" id="GO:0005829">
    <property type="term" value="C:cytosol"/>
    <property type="evidence" value="ECO:0007669"/>
    <property type="project" value="TreeGrafter"/>
</dbReference>
<dbReference type="InterPro" id="IPR051954">
    <property type="entry name" value="tRNA_methyltransferase_THADA"/>
</dbReference>
<dbReference type="VEuPathDB" id="PiroplasmaDB:TOT_010000311"/>
<evidence type="ECO:0000256" key="1">
    <source>
        <dbReference type="SAM" id="MobiDB-lite"/>
    </source>
</evidence>
<feature type="transmembrane region" description="Helical" evidence="2">
    <location>
        <begin position="2222"/>
        <end position="2239"/>
    </location>
</feature>
<evidence type="ECO:0000256" key="2">
    <source>
        <dbReference type="SAM" id="Phobius"/>
    </source>
</evidence>
<dbReference type="EMBL" id="AP011946">
    <property type="protein sequence ID" value="BAM38844.1"/>
    <property type="molecule type" value="Genomic_DNA"/>
</dbReference>
<dbReference type="PANTHER" id="PTHR14387:SF0">
    <property type="entry name" value="DUF2428 DOMAIN-CONTAINING PROTEIN"/>
    <property type="match status" value="1"/>
</dbReference>
<protein>
    <submittedName>
        <fullName evidence="3">Uncharacterized protein</fullName>
    </submittedName>
</protein>
<name>J4DNF0_THEOR</name>
<keyword evidence="4" id="KW-1185">Reference proteome</keyword>
<keyword evidence="2" id="KW-0472">Membrane</keyword>
<evidence type="ECO:0000313" key="3">
    <source>
        <dbReference type="EMBL" id="BAM38844.1"/>
    </source>
</evidence>
<gene>
    <name evidence="3" type="ORF">TOT_010000311</name>
</gene>
<sequence length="2322" mass="266935">MYNIHNVMEDNIANVAFNKSEPKSIITGNKKFLQPNLSTKNLNNSLELKILFDSLLNTCKKSANWEFNIDLISYKNNKSDFLSNLSKLQQYISSFNIKDEEEALAYKEIFKDLCYYFLELICEADLLSITKNYSNKIITTLKVIHNNAEFIHSYLAELCSDDYDEHTHTDDRFYHTVKHKFCNIYTILSSDLLNSLKREDVPSLLNKIISKYLECSIDDIDHNHRDEEVNIAETFSETASSQHPSLEGIKCINVLLYNKQIGSHEVDKSLIGRLLKHLLVFLEEKSRKYQRISSFATCLIGIMRYIVEENAEIKVLRAITEDKADWTGLRREDEDLVNLVRRLPKLNYIYVIRSIVILLHSNKWTPNDASSDEKYGILRNCYETIRENLMTNNQFIINYALLQTVQSYTIFLSHQEKDGNLAEGVKHGGEGKGDEEEKRALYIESLIELSRILVNYFNNKIKTISHLSIYIYKKLLQGLSSTFSRMASEDAAGNKSQMDKKTLVENVMRTMKGNMTIKNKYIILDTVIKLTSVEKLLEYEPYLLLHLMVNIANNKSTISSLLSQLLSQIQLIFKGFAAHCNIDNESVFPEKYGTIEGRLDEIAFKCYLYPPLICIINNYSILENESADSSLEYLMPTNTDDCQEGKDEYRRDRCDSINKVLMNIIPNYTFELLKISNESYRFDYFEYLPQKSKEILTERRIKRDNMTTDLKEFYTQIVRNIVEQKKGLGEIGDSVEGTEAAKLMSDNNGVGEDEEQKRMERMEWERMEKMMELEGELIGDKMEEVLAGAKIVELYGKISYHESVCLYNFRRTNKVYFVNTSVEGRRYDGIVVANCPEKKLKSRNSVAKEVYYIDIRRYMYSLYYAEDIEVILNLVKTVSDCRKISKLIRSNEFALIKFTLKHVDEKMMSKRAIKEYLMGNLKEIMEILRNNINVYNNENKIMISLNVMLSICGLFMESREGKGLEQESHTSQSGEETVLDKEMDKELIDDVLVRRLFNLFYSLKPCNHKILRRILGYIGRDEINGLMRSKEEALIRLLMNFNQNKYEIASNMLELYMKNSSDDEIRNFFIRVRRYYNDHVSRKGMGKKETEAREESQNGKLMMLNTVYELIWDYRSNMEEYLGRSITVSGMINLVNNMMEHMDEICGKKLEEMYILLLKTLKQVINEYMAPKAGVGDERTEEGRLVDCRGYYISKSEKEDEYDWSNLRIIGRSCTCALYGEEEYLDGAVGCGQREPSKTENNTRNVGFTGKTGSKEVCGYVTVVDNTCNDNPVAYNTCNDNPVAYNTCNDNPVAYNTCNDNPVAYNTCNDNTSAIHGTEKECRLGRRYEMNSRNEFKLFNYLIYKMVHELVSALHSMANAFTSSAVSGFSWSRSESAERLDELTRTMMYCIINCRHVGCNDMFNSLLLYSLQKMLELQKNNRFLYSYVYYLTDLIVSRHSSFKSGGKCVDKGLEEDERLLSSNVIDIHTRSEHLSLIFISIIKSESNKKISDLNNEIIFMLLYIVDAIEHEKAPTLPVINGVGSGGVTSAVNLSRGTEIGESTGDRTTVVINVLNILRYIYRCIDMKYMNNENVAEVIRVCLRHMRSENWSAKNASSLLLSTVLSSLNANQHLLSSGLLTSPRLLGELSGIMRGSTEEVAYYTLYVLQLMLHQSSVNLAELFRKTDLVESVKALLGAENLYLRRLAASVLSSYYAQADGEVEQILKLERELDGASADANRLSGFLMLIKSAIESTNAVRSKSTIDALLEMLGRICDKINTVENYMLAREILNLVLRLDECLNSCKLNKYHESELLEVKASKSVGVDVNAFEGDCYNMYLVMKYLEMVIEGDHAEMSTLDKLYGLIVKHKQYIQLCTNYFRIVNKMVRNRVVASVKCIDERLRLFEELYGRKYCELVRFCVDNELTSNNSLYTELFKSLYYHFIVVAGNKVTSGSVLRKRLLRTLGCILVNNCNSGSDLELNIRLEISSVYFDTFRLLRPSYSTCVDEEERMLLRRNWICLFCNMLTLLQDDKVEVRANMMNLIRMHIVSSRAACCNRDHNAKANKSDDPLGNSNHRRSHKAKATVTEITGGEADVDDGSRGNRGKTVLDDNSYESRLLEHAVNAFGIDDTLSLFHHYLLIDLNAIGDLMESKGSDEQIYEEEDNNMYREPMLIVKSILAVLVDCVSQQRFVEQIHSFLTKVISSYQNALNRIFWDHGGEEDDSKRFATEKLTRLGLKGHKHILTNAIILFLLLAVKIYLIKRCYHSGNRDYHLGAHGELLSGDLQYFKLIHGIVVTQSPSEAMDSLYSKLCESLEVSTGCESVDRNAEEPTQFMLKNTLISL</sequence>
<dbReference type="KEGG" id="tot:TOT_010000311"/>
<dbReference type="OrthoDB" id="10393087at2759"/>
<proteinExistence type="predicted"/>
<dbReference type="SUPFAM" id="SSF48371">
    <property type="entry name" value="ARM repeat"/>
    <property type="match status" value="1"/>
</dbReference>
<keyword evidence="2" id="KW-0812">Transmembrane</keyword>
<dbReference type="GeneID" id="20713237"/>